<evidence type="ECO:0000313" key="2">
    <source>
        <dbReference type="Proteomes" id="UP001626550"/>
    </source>
</evidence>
<proteinExistence type="predicted"/>
<accession>A0ABD2PX03</accession>
<gene>
    <name evidence="1" type="ORF">Ciccas_009984</name>
</gene>
<reference evidence="1 2" key="1">
    <citation type="submission" date="2024-11" db="EMBL/GenBank/DDBJ databases">
        <title>Adaptive evolution of stress response genes in parasites aligns with host niche diversity.</title>
        <authorList>
            <person name="Hahn C."/>
            <person name="Resl P."/>
        </authorList>
    </citation>
    <scope>NUCLEOTIDE SEQUENCE [LARGE SCALE GENOMIC DNA]</scope>
    <source>
        <strain evidence="1">EGGRZ-B1_66</strain>
        <tissue evidence="1">Body</tissue>
    </source>
</reference>
<organism evidence="1 2">
    <name type="scientific">Cichlidogyrus casuarinus</name>
    <dbReference type="NCBI Taxonomy" id="1844966"/>
    <lineage>
        <taxon>Eukaryota</taxon>
        <taxon>Metazoa</taxon>
        <taxon>Spiralia</taxon>
        <taxon>Lophotrochozoa</taxon>
        <taxon>Platyhelminthes</taxon>
        <taxon>Monogenea</taxon>
        <taxon>Monopisthocotylea</taxon>
        <taxon>Dactylogyridea</taxon>
        <taxon>Ancyrocephalidae</taxon>
        <taxon>Cichlidogyrus</taxon>
    </lineage>
</organism>
<dbReference type="Proteomes" id="UP001626550">
    <property type="component" value="Unassembled WGS sequence"/>
</dbReference>
<protein>
    <submittedName>
        <fullName evidence="1">Uncharacterized protein</fullName>
    </submittedName>
</protein>
<dbReference type="AlphaFoldDB" id="A0ABD2PX03"/>
<dbReference type="EMBL" id="JBJKFK010002233">
    <property type="protein sequence ID" value="KAL3311437.1"/>
    <property type="molecule type" value="Genomic_DNA"/>
</dbReference>
<name>A0ABD2PX03_9PLAT</name>
<keyword evidence="2" id="KW-1185">Reference proteome</keyword>
<sequence>MRSDLLLRKRAQNDIPALKKQWRSIINNPKAFAHVKNTTQALLVRNNGCLDNYILSSDGCELELTAPKLDRFSDISTSLLYYARSIKQIKSWTQIARQFFPNSHHSTQPRRLTDRWCRLIKNQELFQKTKKYTEDLLEQHEGTLDNYILSACGSELEARERPYKTEEAPMCQKYRLFSNLENCVLFYACVWKNMTGWRDIEQQFFPKSTRPNVSVLLPHRWRRIKNSETLFRAIKKSTATLVRKHGGSLEQFVLSPDGSKLVVCKEKPPTRPIYRPDKTKSLILYTSMEDNFIFYARVIKKMSTWMEISKQFFPKRNRNHRGLNARWLLIKKRPNQLEALRKSTEKLIEQHGGSLDKFTLSPDGSDVVLREEIASTTL</sequence>
<comment type="caution">
    <text evidence="1">The sequence shown here is derived from an EMBL/GenBank/DDBJ whole genome shotgun (WGS) entry which is preliminary data.</text>
</comment>
<evidence type="ECO:0000313" key="1">
    <source>
        <dbReference type="EMBL" id="KAL3311437.1"/>
    </source>
</evidence>